<sequence>MRAKIYTDTWDPFHGCLNNCLGCRAAAQIRQSGGHRDLLYYMHQEQPPETGELHILDAPMLDEVTGKPEDYPFAFDPTFSRYRLKELLSFTKPSNILVCEKGDLFAPWVPDQVVLEILDTARKASLHNYLFLSRFPERYKALSDIPPNFLFGAVIDSPQQLQNAADASAKVRYLVIDPLKEQIDLEKVMERFSKKPEWVVLETMTKTVTITASRKKQLGTLVETYTQNEIPVFVGDQLQMLMGESLPQQLHPLLLKNHSI</sequence>
<name>A0A845STR6_9FIRM</name>
<proteinExistence type="predicted"/>
<dbReference type="InterPro" id="IPR011101">
    <property type="entry name" value="DUF5131"/>
</dbReference>
<dbReference type="EMBL" id="VIQT01000002">
    <property type="protein sequence ID" value="NDO37712.1"/>
    <property type="molecule type" value="Genomic_DNA"/>
</dbReference>
<accession>A0A845STR6</accession>
<evidence type="ECO:0000313" key="2">
    <source>
        <dbReference type="Proteomes" id="UP000462501"/>
    </source>
</evidence>
<evidence type="ECO:0000313" key="1">
    <source>
        <dbReference type="EMBL" id="NDO37712.1"/>
    </source>
</evidence>
<dbReference type="Proteomes" id="UP000462501">
    <property type="component" value="Unassembled WGS sequence"/>
</dbReference>
<gene>
    <name evidence="1" type="ORF">FMM72_00365</name>
</gene>
<dbReference type="Pfam" id="PF07505">
    <property type="entry name" value="DUF5131"/>
    <property type="match status" value="1"/>
</dbReference>
<dbReference type="RefSeq" id="WP_162220196.1">
    <property type="nucleotide sequence ID" value="NZ_VIQT01000002.1"/>
</dbReference>
<comment type="caution">
    <text evidence="1">The sequence shown here is derived from an EMBL/GenBank/DDBJ whole genome shotgun (WGS) entry which is preliminary data.</text>
</comment>
<protein>
    <submittedName>
        <fullName evidence="1">DUF5131 family protein</fullName>
    </submittedName>
</protein>
<dbReference type="AlphaFoldDB" id="A0A845STR6"/>
<reference evidence="1 2" key="1">
    <citation type="submission" date="2019-06" db="EMBL/GenBank/DDBJ databases">
        <title>Draft genome sequences of 15 bacterial species constituting the stable defined intestinal microbiota of the GM15 gnotobiotic mouse model.</title>
        <authorList>
            <person name="Elie C."/>
            <person name="Mathieu A."/>
            <person name="Saliou A."/>
            <person name="Darnaud M."/>
            <person name="Leulier F."/>
            <person name="Tamellini A."/>
        </authorList>
    </citation>
    <scope>NUCLEOTIDE SEQUENCE [LARGE SCALE GENOMIC DNA]</scope>
    <source>
        <strain evidence="1 2">JM4-15</strain>
    </source>
</reference>
<organism evidence="1 2">
    <name type="scientific">Anaerotruncus colihominis</name>
    <dbReference type="NCBI Taxonomy" id="169435"/>
    <lineage>
        <taxon>Bacteria</taxon>
        <taxon>Bacillati</taxon>
        <taxon>Bacillota</taxon>
        <taxon>Clostridia</taxon>
        <taxon>Eubacteriales</taxon>
        <taxon>Oscillospiraceae</taxon>
        <taxon>Anaerotruncus</taxon>
    </lineage>
</organism>